<keyword evidence="7" id="KW-0997">Cell inner membrane</keyword>
<reference evidence="9 10" key="1">
    <citation type="submission" date="2017-02" db="EMBL/GenBank/DDBJ databases">
        <title>Genomic diversity within the haloalkaliphilic genus Thioalkalivibrio.</title>
        <authorList>
            <person name="Ahn A.-C."/>
            <person name="Meier-Kolthoff J."/>
            <person name="Overmars L."/>
            <person name="Richter M."/>
            <person name="Woyke T."/>
            <person name="Sorokin D.Y."/>
            <person name="Muyzer G."/>
        </authorList>
    </citation>
    <scope>NUCLEOTIDE SEQUENCE [LARGE SCALE GENOMIC DNA]</scope>
    <source>
        <strain evidence="9 10">HL17</strain>
    </source>
</reference>
<evidence type="ECO:0000256" key="8">
    <source>
        <dbReference type="SAM" id="MobiDB-lite"/>
    </source>
</evidence>
<keyword evidence="2 7" id="KW-0132">Cell division</keyword>
<comment type="caution">
    <text evidence="9">The sequence shown here is derived from an EMBL/GenBank/DDBJ whole genome shotgun (WGS) entry which is preliminary data.</text>
</comment>
<evidence type="ECO:0000256" key="6">
    <source>
        <dbReference type="ARBA" id="ARBA00023306"/>
    </source>
</evidence>
<comment type="function">
    <text evidence="7">Essential cell division protein. May link together the upstream cell division proteins, which are predominantly cytoplasmic, with the downstream cell division proteins, which are predominantly periplasmic.</text>
</comment>
<name>A0A1V2ZVB7_9GAMM</name>
<keyword evidence="5 7" id="KW-0472">Membrane</keyword>
<evidence type="ECO:0000256" key="7">
    <source>
        <dbReference type="HAMAP-Rule" id="MF_00599"/>
    </source>
</evidence>
<evidence type="ECO:0000256" key="4">
    <source>
        <dbReference type="ARBA" id="ARBA00022989"/>
    </source>
</evidence>
<feature type="compositionally biased region" description="Acidic residues" evidence="8">
    <location>
        <begin position="116"/>
        <end position="129"/>
    </location>
</feature>
<feature type="coiled-coil region" evidence="7">
    <location>
        <begin position="30"/>
        <end position="71"/>
    </location>
</feature>
<keyword evidence="10" id="KW-1185">Reference proteome</keyword>
<dbReference type="GO" id="GO:0005886">
    <property type="term" value="C:plasma membrane"/>
    <property type="evidence" value="ECO:0007669"/>
    <property type="project" value="UniProtKB-SubCell"/>
</dbReference>
<keyword evidence="6 7" id="KW-0131">Cell cycle</keyword>
<protein>
    <recommendedName>
        <fullName evidence="7">Cell division protein FtsB</fullName>
    </recommendedName>
</protein>
<evidence type="ECO:0000313" key="10">
    <source>
        <dbReference type="Proteomes" id="UP000189177"/>
    </source>
</evidence>
<proteinExistence type="inferred from homology"/>
<keyword evidence="3 7" id="KW-0812">Transmembrane</keyword>
<evidence type="ECO:0000256" key="2">
    <source>
        <dbReference type="ARBA" id="ARBA00022618"/>
    </source>
</evidence>
<feature type="region of interest" description="Disordered" evidence="8">
    <location>
        <begin position="95"/>
        <end position="129"/>
    </location>
</feature>
<evidence type="ECO:0000256" key="1">
    <source>
        <dbReference type="ARBA" id="ARBA00022475"/>
    </source>
</evidence>
<dbReference type="STRING" id="252474.B1A74_12820"/>
<dbReference type="Pfam" id="PF04977">
    <property type="entry name" value="DivIC"/>
    <property type="match status" value="1"/>
</dbReference>
<dbReference type="GO" id="GO:0043093">
    <property type="term" value="P:FtsZ-dependent cytokinesis"/>
    <property type="evidence" value="ECO:0007669"/>
    <property type="project" value="UniProtKB-UniRule"/>
</dbReference>
<keyword evidence="7" id="KW-0175">Coiled coil</keyword>
<dbReference type="GO" id="GO:0032153">
    <property type="term" value="C:cell division site"/>
    <property type="evidence" value="ECO:0007669"/>
    <property type="project" value="UniProtKB-UniRule"/>
</dbReference>
<evidence type="ECO:0000313" key="9">
    <source>
        <dbReference type="EMBL" id="OOC09090.1"/>
    </source>
</evidence>
<dbReference type="OrthoDB" id="7061211at2"/>
<keyword evidence="1 7" id="KW-1003">Cell membrane</keyword>
<dbReference type="PANTHER" id="PTHR37485">
    <property type="entry name" value="CELL DIVISION PROTEIN FTSB"/>
    <property type="match status" value="1"/>
</dbReference>
<dbReference type="AlphaFoldDB" id="A0A1V2ZVB7"/>
<keyword evidence="4 7" id="KW-1133">Transmembrane helix</keyword>
<dbReference type="HAMAP" id="MF_00599">
    <property type="entry name" value="FtsB"/>
    <property type="match status" value="1"/>
</dbReference>
<comment type="subunit">
    <text evidence="7">Part of a complex composed of FtsB, FtsL and FtsQ.</text>
</comment>
<evidence type="ECO:0000256" key="3">
    <source>
        <dbReference type="ARBA" id="ARBA00022692"/>
    </source>
</evidence>
<dbReference type="PANTHER" id="PTHR37485:SF1">
    <property type="entry name" value="CELL DIVISION PROTEIN FTSB"/>
    <property type="match status" value="1"/>
</dbReference>
<accession>A0A1V2ZVB7</accession>
<evidence type="ECO:0000256" key="5">
    <source>
        <dbReference type="ARBA" id="ARBA00023136"/>
    </source>
</evidence>
<sequence length="129" mass="14755">MRWLLPGGLVLLVLALQWPLWFGEGGWPDVRELRSETAMQEAENQRLRERNRALEAEVRDLREGSAAVEERARRDLGMIREDETFFFIVDEEDEAPGEVPGLMPEDASTGAAPEHFEEDTTIVEDPFDE</sequence>
<dbReference type="EMBL" id="MUZR01000063">
    <property type="protein sequence ID" value="OOC09090.1"/>
    <property type="molecule type" value="Genomic_DNA"/>
</dbReference>
<dbReference type="InterPro" id="IPR007060">
    <property type="entry name" value="FtsL/DivIC"/>
</dbReference>
<feature type="topological domain" description="Periplasmic" evidence="7">
    <location>
        <begin position="23"/>
        <end position="129"/>
    </location>
</feature>
<gene>
    <name evidence="7" type="primary">ftsB</name>
    <name evidence="9" type="ORF">B1A74_12820</name>
</gene>
<dbReference type="NCBIfam" id="NF002058">
    <property type="entry name" value="PRK00888.1"/>
    <property type="match status" value="1"/>
</dbReference>
<dbReference type="InterPro" id="IPR023081">
    <property type="entry name" value="Cell_div_FtsB"/>
</dbReference>
<dbReference type="RefSeq" id="WP_018947818.1">
    <property type="nucleotide sequence ID" value="NZ_MUZR01000063.1"/>
</dbReference>
<organism evidence="9 10">
    <name type="scientific">Thioalkalivibrio halophilus</name>
    <dbReference type="NCBI Taxonomy" id="252474"/>
    <lineage>
        <taxon>Bacteria</taxon>
        <taxon>Pseudomonadati</taxon>
        <taxon>Pseudomonadota</taxon>
        <taxon>Gammaproteobacteria</taxon>
        <taxon>Chromatiales</taxon>
        <taxon>Ectothiorhodospiraceae</taxon>
        <taxon>Thioalkalivibrio</taxon>
    </lineage>
</organism>
<feature type="topological domain" description="Cytoplasmic" evidence="7">
    <location>
        <begin position="1"/>
        <end position="4"/>
    </location>
</feature>
<dbReference type="GO" id="GO:0030428">
    <property type="term" value="C:cell septum"/>
    <property type="evidence" value="ECO:0007669"/>
    <property type="project" value="TreeGrafter"/>
</dbReference>
<comment type="similarity">
    <text evidence="7">Belongs to the FtsB family.</text>
</comment>
<dbReference type="Proteomes" id="UP000189177">
    <property type="component" value="Unassembled WGS sequence"/>
</dbReference>
<comment type="subcellular location">
    <subcellularLocation>
        <location evidence="7">Cell inner membrane</location>
        <topology evidence="7">Single-pass type II membrane protein</topology>
    </subcellularLocation>
    <text evidence="7">Localizes to the division septum.</text>
</comment>